<evidence type="ECO:0000256" key="4">
    <source>
        <dbReference type="SAM" id="Phobius"/>
    </source>
</evidence>
<evidence type="ECO:0000256" key="3">
    <source>
        <dbReference type="ARBA" id="ARBA00023157"/>
    </source>
</evidence>
<dbReference type="InterPro" id="IPR011936">
    <property type="entry name" value="Myxo_disulph_rpt"/>
</dbReference>
<dbReference type="Proteomes" id="UP001165289">
    <property type="component" value="Unassembled WGS sequence"/>
</dbReference>
<dbReference type="NCBIfam" id="TIGR02232">
    <property type="entry name" value="myxo_disulf_rpt"/>
    <property type="match status" value="1"/>
</dbReference>
<sequence length="1343" mass="148894">MRRIPTVFAILCTYYMLLPVITSQSTAIPGPTQLPSLTCSDNIRQQCIQVYNDNITNYYPMSNFSQVYLQICEISQLVTYTLCAYTSFLVSCIYNEISSVILPGIDSRNLDANARNILLSCAANTTSLPRNENILSNFAVTIKSLGYYGYFINQGLFSNIPFLANFTNLVLREINSLCVSNAANSQIVNSTSLAMYIDQLNVANLSEITCTLYCPTCPTRLVSTDGDDVISVQELCVSISNTSLVMNCPCGDGIVGIGEVCDDGNLVIGDGCSNECSIEISWTCVTSMQLSRCSNCGNGIVEFEEQCDHDDTGCVVCMIGSLFNCDVYDDVVGFTNCSEVVLDTNTADPGSVDSMYSTAENIFRLTLDLIEVHDFEYTVNYTLIFSKIDNPEINTQTNPVAVNAIRLRENLGLATLDLEPTLRITEGDLFVTTYEIDDNFLTNNGRTPGNFRLCLLAFINATEITLTDRPVGSQVRVQIEVTSTNPQEDNAPIVTGSASIFITSIGIDDTAPVITLPAYSPVFYEGNMSIAIVSPLSTIIDVNDQLYLIQSLEIILTDTPDTAQFEWISIENISSIFTVNFDNETRTLNITGPGSSENYTDILRSVVYRNTRSEPTAGDRQLFIVARDTVQASVTRWQTLSVVNVNDLPVITQSRTEDVFIENSNAILLDELIEITDEDPGAFIQYASIQFNAIDIGYEIISVSAGTQNILPANGTLLETTAGLDIGIVQNIFRGISYIHLSDDPTSGARVIQFTVVDDNSAEVSVDFTIDVQAVNDRPVVTLSSTFVTYQENSPPILIGNLITLSDVDNSNFLRMRFEIVDIPFVNYFQNELLFNGTSNIVLSDGVSLVDEQYTAFFILINNRDISEYQAITNSVRYSNIYDGDFTAIDGNRTLRITVSDLDNFPSLPVELTIQLVATNDPPLLDIGSGLGMNWTFEFTEFNGSSLDNPSNEEHIVLLPFLEIFDEENDTIASLSATLVVANGGLDPNEYVFIRSPELGLFDNSSNIQSYSTGQFLLFYGNGSAKNYTDILRALFYTNDENEPSLFPLGDRFVVITITDVKGASSSVYSIIDTIPINDNKPIVYIRLHPGQSEVLTRTPREIAAFDALNVTAFITSRIPYSNTILTTGDSVEIQFEDDVIQLNLAHWKQLEALLHFNQEVYNELPKYSYWKDPRTLTILFPRIDGHYSPRISDSQKFNLSIIFRDCKLPYKQCVNVCTKKSPLACAKGEIPVIVSSANPKIGNPTLETLNTHFPAFLKYLLISIFIIGFISMFICILHALLSGKQTIEIQQKDSKIPKKVFHHIQPKTDEEQAQSLKERKYQQIKSNPRATPNILNIVLGEN</sequence>
<accession>A0AAV7JL56</accession>
<feature type="chain" id="PRO_5043339110" description="Cadherin domain-containing protein" evidence="5">
    <location>
        <begin position="28"/>
        <end position="1343"/>
    </location>
</feature>
<feature type="transmembrane region" description="Helical" evidence="4">
    <location>
        <begin position="1260"/>
        <end position="1282"/>
    </location>
</feature>
<keyword evidence="3" id="KW-1015">Disulfide bond</keyword>
<evidence type="ECO:0000256" key="2">
    <source>
        <dbReference type="ARBA" id="ARBA00022737"/>
    </source>
</evidence>
<keyword evidence="1 5" id="KW-0732">Signal</keyword>
<name>A0AAV7JL56_9METZ</name>
<keyword evidence="4" id="KW-0812">Transmembrane</keyword>
<keyword evidence="2" id="KW-0677">Repeat</keyword>
<organism evidence="6 7">
    <name type="scientific">Oopsacas minuta</name>
    <dbReference type="NCBI Taxonomy" id="111878"/>
    <lineage>
        <taxon>Eukaryota</taxon>
        <taxon>Metazoa</taxon>
        <taxon>Porifera</taxon>
        <taxon>Hexactinellida</taxon>
        <taxon>Hexasterophora</taxon>
        <taxon>Lyssacinosida</taxon>
        <taxon>Leucopsacidae</taxon>
        <taxon>Oopsacas</taxon>
    </lineage>
</organism>
<keyword evidence="4" id="KW-0472">Membrane</keyword>
<dbReference type="EMBL" id="JAKMXF010000319">
    <property type="protein sequence ID" value="KAI6649620.1"/>
    <property type="molecule type" value="Genomic_DNA"/>
</dbReference>
<comment type="caution">
    <text evidence="6">The sequence shown here is derived from an EMBL/GenBank/DDBJ whole genome shotgun (WGS) entry which is preliminary data.</text>
</comment>
<proteinExistence type="predicted"/>
<keyword evidence="4" id="KW-1133">Transmembrane helix</keyword>
<evidence type="ECO:0000313" key="7">
    <source>
        <dbReference type="Proteomes" id="UP001165289"/>
    </source>
</evidence>
<feature type="signal peptide" evidence="5">
    <location>
        <begin position="1"/>
        <end position="27"/>
    </location>
</feature>
<gene>
    <name evidence="6" type="ORF">LOD99_6624</name>
</gene>
<evidence type="ECO:0000256" key="5">
    <source>
        <dbReference type="SAM" id="SignalP"/>
    </source>
</evidence>
<reference evidence="6 7" key="1">
    <citation type="journal article" date="2023" name="BMC Biol.">
        <title>The compact genome of the sponge Oopsacas minuta (Hexactinellida) is lacking key metazoan core genes.</title>
        <authorList>
            <person name="Santini S."/>
            <person name="Schenkelaars Q."/>
            <person name="Jourda C."/>
            <person name="Duchesne M."/>
            <person name="Belahbib H."/>
            <person name="Rocher C."/>
            <person name="Selva M."/>
            <person name="Riesgo A."/>
            <person name="Vervoort M."/>
            <person name="Leys S.P."/>
            <person name="Kodjabachian L."/>
            <person name="Le Bivic A."/>
            <person name="Borchiellini C."/>
            <person name="Claverie J.M."/>
            <person name="Renard E."/>
        </authorList>
    </citation>
    <scope>NUCLEOTIDE SEQUENCE [LARGE SCALE GENOMIC DNA]</scope>
    <source>
        <strain evidence="6">SPO-2</strain>
    </source>
</reference>
<dbReference type="PANTHER" id="PTHR14139:SF2">
    <property type="entry name" value="CALSYNTENIN-1"/>
    <property type="match status" value="1"/>
</dbReference>
<keyword evidence="7" id="KW-1185">Reference proteome</keyword>
<evidence type="ECO:0008006" key="8">
    <source>
        <dbReference type="Google" id="ProtNLM"/>
    </source>
</evidence>
<evidence type="ECO:0000313" key="6">
    <source>
        <dbReference type="EMBL" id="KAI6649620.1"/>
    </source>
</evidence>
<evidence type="ECO:0000256" key="1">
    <source>
        <dbReference type="ARBA" id="ARBA00022729"/>
    </source>
</evidence>
<dbReference type="PANTHER" id="PTHR14139">
    <property type="entry name" value="CALSYNTENIN"/>
    <property type="match status" value="1"/>
</dbReference>
<protein>
    <recommendedName>
        <fullName evidence="8">Cadherin domain-containing protein</fullName>
    </recommendedName>
</protein>